<keyword evidence="2" id="KW-0812">Transmembrane</keyword>
<dbReference type="Proteomes" id="UP000092730">
    <property type="component" value="Chromosome 7"/>
</dbReference>
<dbReference type="GeneID" id="30211863"/>
<dbReference type="KEGG" id="kbi:30211863"/>
<feature type="compositionally biased region" description="Basic and acidic residues" evidence="1">
    <location>
        <begin position="540"/>
        <end position="550"/>
    </location>
</feature>
<dbReference type="Gene3D" id="2.60.120.260">
    <property type="entry name" value="Galactose-binding domain-like"/>
    <property type="match status" value="2"/>
</dbReference>
<feature type="transmembrane region" description="Helical" evidence="2">
    <location>
        <begin position="324"/>
        <end position="348"/>
    </location>
</feature>
<feature type="region of interest" description="Disordered" evidence="1">
    <location>
        <begin position="281"/>
        <end position="322"/>
    </location>
</feature>
<organism evidence="3 4">
    <name type="scientific">Kwoniella bestiolae CBS 10118</name>
    <dbReference type="NCBI Taxonomy" id="1296100"/>
    <lineage>
        <taxon>Eukaryota</taxon>
        <taxon>Fungi</taxon>
        <taxon>Dikarya</taxon>
        <taxon>Basidiomycota</taxon>
        <taxon>Agaricomycotina</taxon>
        <taxon>Tremellomycetes</taxon>
        <taxon>Tremellales</taxon>
        <taxon>Cryptococcaceae</taxon>
        <taxon>Kwoniella</taxon>
    </lineage>
</organism>
<feature type="compositionally biased region" description="Low complexity" evidence="1">
    <location>
        <begin position="441"/>
        <end position="451"/>
    </location>
</feature>
<evidence type="ECO:0000256" key="2">
    <source>
        <dbReference type="SAM" id="Phobius"/>
    </source>
</evidence>
<dbReference type="Gene3D" id="1.20.5.510">
    <property type="entry name" value="Single helix bin"/>
    <property type="match status" value="1"/>
</dbReference>
<dbReference type="AlphaFoldDB" id="A0AAJ8MCY1"/>
<accession>A0AAJ8MCY1</accession>
<name>A0AAJ8MCY1_9TREE</name>
<feature type="compositionally biased region" description="Polar residues" evidence="1">
    <location>
        <begin position="512"/>
        <end position="538"/>
    </location>
</feature>
<sequence length="568" mass="61159">MNLTIDDRSPQIVYKSTANTWYDNHTTNNLTSQYYDATFWACDGEGDSATLEFSGTAIYVYGAKRDYHGTYSVKLDDGDVEELDGYSDEVLIQELLYKKEGLDKDKIHSITLTNLPSKTTHPKVNKGFSKWYLDIDYFIVTLPNKEEDFHSTTIDDTSPSAQYFGSGWINNATFSASYHNATAKISYGSGDHMELTFTGSNIQVFGTINSDHGGYSISLDGSIAKPYNGEFFQARYSTPLRSVYTATNLSEGEHKLVMQNIGGGKTANGMEFDYAVVNSTKSGSSTNGSGSTSNGNSNSNGNTNSNDSSSSSSNTSESGSSSNVGAIAGGAAGGVVALLAIAGLIWFFSFKRRSNKGTKEKELIDLTGEEVKPFDPQDNTPYSDTPTLHLGVPYTNSSVSANSISNESPTHNTPTNSSTFLTSIPAPPGSNASSYPRTESHYSQSYAPSSSNGESLSPTLIAPSSNTFGHFPTAAGSVNESHNHTLSPISESGSSSTNVNRGRYGYGDTKSLHTLQNYGNHQLDLNLSPTTNQNSPSGLESHEHEHEHEQMLVPPPPEYSESDVGARR</sequence>
<dbReference type="EMBL" id="CP144547">
    <property type="protein sequence ID" value="WVW86129.1"/>
    <property type="molecule type" value="Genomic_DNA"/>
</dbReference>
<feature type="compositionally biased region" description="Polar residues" evidence="1">
    <location>
        <begin position="452"/>
        <end position="468"/>
    </location>
</feature>
<feature type="compositionally biased region" description="Polar residues" evidence="1">
    <location>
        <begin position="476"/>
        <end position="500"/>
    </location>
</feature>
<reference evidence="3" key="2">
    <citation type="submission" date="2024-02" db="EMBL/GenBank/DDBJ databases">
        <title>Comparative genomics of Cryptococcus and Kwoniella reveals pathogenesis evolution and contrasting modes of karyotype evolution via chromosome fusion or intercentromeric recombination.</title>
        <authorList>
            <person name="Coelho M.A."/>
            <person name="David-Palma M."/>
            <person name="Shea T."/>
            <person name="Bowers K."/>
            <person name="McGinley-Smith S."/>
            <person name="Mohammad A.W."/>
            <person name="Gnirke A."/>
            <person name="Yurkov A.M."/>
            <person name="Nowrousian M."/>
            <person name="Sun S."/>
            <person name="Cuomo C.A."/>
            <person name="Heitman J."/>
        </authorList>
    </citation>
    <scope>NUCLEOTIDE SEQUENCE</scope>
    <source>
        <strain evidence="3">CBS 10118</strain>
    </source>
</reference>
<feature type="compositionally biased region" description="Polar residues" evidence="1">
    <location>
        <begin position="377"/>
        <end position="386"/>
    </location>
</feature>
<feature type="compositionally biased region" description="Low complexity" evidence="1">
    <location>
        <begin position="396"/>
        <end position="419"/>
    </location>
</feature>
<evidence type="ECO:0008006" key="5">
    <source>
        <dbReference type="Google" id="ProtNLM"/>
    </source>
</evidence>
<proteinExistence type="predicted"/>
<evidence type="ECO:0000313" key="4">
    <source>
        <dbReference type="Proteomes" id="UP000092730"/>
    </source>
</evidence>
<dbReference type="RefSeq" id="XP_065726689.1">
    <property type="nucleotide sequence ID" value="XM_065870617.1"/>
</dbReference>
<keyword evidence="2" id="KW-0472">Membrane</keyword>
<keyword evidence="4" id="KW-1185">Reference proteome</keyword>
<keyword evidence="2" id="KW-1133">Transmembrane helix</keyword>
<feature type="region of interest" description="Disordered" evidence="1">
    <location>
        <begin position="368"/>
        <end position="568"/>
    </location>
</feature>
<evidence type="ECO:0000256" key="1">
    <source>
        <dbReference type="SAM" id="MobiDB-lite"/>
    </source>
</evidence>
<reference evidence="3" key="1">
    <citation type="submission" date="2013-07" db="EMBL/GenBank/DDBJ databases">
        <authorList>
            <consortium name="The Broad Institute Genome Sequencing Platform"/>
            <person name="Cuomo C."/>
            <person name="Litvintseva A."/>
            <person name="Chen Y."/>
            <person name="Heitman J."/>
            <person name="Sun S."/>
            <person name="Springer D."/>
            <person name="Dromer F."/>
            <person name="Young S.K."/>
            <person name="Zeng Q."/>
            <person name="Gargeya S."/>
            <person name="Fitzgerald M."/>
            <person name="Abouelleil A."/>
            <person name="Alvarado L."/>
            <person name="Berlin A.M."/>
            <person name="Chapman S.B."/>
            <person name="Dewar J."/>
            <person name="Goldberg J."/>
            <person name="Griggs A."/>
            <person name="Gujja S."/>
            <person name="Hansen M."/>
            <person name="Howarth C."/>
            <person name="Imamovic A."/>
            <person name="Larimer J."/>
            <person name="McCowan C."/>
            <person name="Murphy C."/>
            <person name="Pearson M."/>
            <person name="Priest M."/>
            <person name="Roberts A."/>
            <person name="Saif S."/>
            <person name="Shea T."/>
            <person name="Sykes S."/>
            <person name="Wortman J."/>
            <person name="Nusbaum C."/>
            <person name="Birren B."/>
        </authorList>
    </citation>
    <scope>NUCLEOTIDE SEQUENCE</scope>
    <source>
        <strain evidence="3">CBS 10118</strain>
    </source>
</reference>
<protein>
    <recommendedName>
        <fullName evidence="5">Peptidase A1 domain-containing protein</fullName>
    </recommendedName>
</protein>
<evidence type="ECO:0000313" key="3">
    <source>
        <dbReference type="EMBL" id="WVW86129.1"/>
    </source>
</evidence>
<gene>
    <name evidence="3" type="ORF">I302_108170</name>
</gene>